<dbReference type="RefSeq" id="XP_045288128.1">
    <property type="nucleotide sequence ID" value="XM_045431575.1"/>
</dbReference>
<dbReference type="EMBL" id="GG663367">
    <property type="protein sequence ID" value="EEH07647.1"/>
    <property type="molecule type" value="Genomic_DNA"/>
</dbReference>
<reference evidence="2" key="1">
    <citation type="submission" date="2009-02" db="EMBL/GenBank/DDBJ databases">
        <title>The Genome Sequence of Ajellomyces capsulatus strain G186AR.</title>
        <authorList>
            <consortium name="The Broad Institute Genome Sequencing Platform"/>
            <person name="Champion M."/>
            <person name="Cuomo C."/>
            <person name="Ma L.-J."/>
            <person name="Henn M.R."/>
            <person name="Sil A."/>
            <person name="Goldman B."/>
            <person name="Young S.K."/>
            <person name="Kodira C.D."/>
            <person name="Zeng Q."/>
            <person name="Koehrsen M."/>
            <person name="Alvarado L."/>
            <person name="Berlin A."/>
            <person name="Borenstein D."/>
            <person name="Chen Z."/>
            <person name="Engels R."/>
            <person name="Freedman E."/>
            <person name="Gellesch M."/>
            <person name="Goldberg J."/>
            <person name="Griggs A."/>
            <person name="Gujja S."/>
            <person name="Heiman D."/>
            <person name="Hepburn T."/>
            <person name="Howarth C."/>
            <person name="Jen D."/>
            <person name="Larson L."/>
            <person name="Lewis B."/>
            <person name="Mehta T."/>
            <person name="Park D."/>
            <person name="Pearson M."/>
            <person name="Roberts A."/>
            <person name="Saif S."/>
            <person name="Shea T."/>
            <person name="Shenoy N."/>
            <person name="Sisk P."/>
            <person name="Stolte C."/>
            <person name="Sykes S."/>
            <person name="Walk T."/>
            <person name="White J."/>
            <person name="Yandava C."/>
            <person name="Klein B."/>
            <person name="McEwen J.G."/>
            <person name="Puccia R."/>
            <person name="Goldman G.H."/>
            <person name="Felipe M.S."/>
            <person name="Nino-Vega G."/>
            <person name="San-Blas G."/>
            <person name="Taylor J."/>
            <person name="Mendoza L."/>
            <person name="Galagan J."/>
            <person name="Nusbaum C."/>
            <person name="Birren B."/>
        </authorList>
    </citation>
    <scope>NUCLEOTIDE SEQUENCE</scope>
    <source>
        <strain evidence="2">G186AR</strain>
    </source>
</reference>
<evidence type="ECO:0000313" key="2">
    <source>
        <dbReference type="EMBL" id="EEH07647.1"/>
    </source>
</evidence>
<proteinExistence type="predicted"/>
<evidence type="ECO:0000313" key="3">
    <source>
        <dbReference type="Proteomes" id="UP000001631"/>
    </source>
</evidence>
<evidence type="ECO:0000256" key="1">
    <source>
        <dbReference type="SAM" id="MobiDB-lite"/>
    </source>
</evidence>
<accession>C0NLZ6</accession>
<name>C0NLZ6_AJECG</name>
<dbReference type="GeneID" id="69037542"/>
<gene>
    <name evidence="2" type="ORF">HCBG_04526</name>
</gene>
<feature type="compositionally biased region" description="Polar residues" evidence="1">
    <location>
        <begin position="75"/>
        <end position="84"/>
    </location>
</feature>
<organism evidence="2 3">
    <name type="scientific">Ajellomyces capsulatus (strain G186AR / H82 / ATCC MYA-2454 / RMSCC 2432)</name>
    <name type="common">Darling's disease fungus</name>
    <name type="synonym">Histoplasma capsulatum</name>
    <dbReference type="NCBI Taxonomy" id="447093"/>
    <lineage>
        <taxon>Eukaryota</taxon>
        <taxon>Fungi</taxon>
        <taxon>Dikarya</taxon>
        <taxon>Ascomycota</taxon>
        <taxon>Pezizomycotina</taxon>
        <taxon>Eurotiomycetes</taxon>
        <taxon>Eurotiomycetidae</taxon>
        <taxon>Onygenales</taxon>
        <taxon>Ajellomycetaceae</taxon>
        <taxon>Histoplasma</taxon>
    </lineage>
</organism>
<dbReference type="AlphaFoldDB" id="C0NLZ6"/>
<dbReference type="Proteomes" id="UP000001631">
    <property type="component" value="Unassembled WGS sequence"/>
</dbReference>
<sequence>MAEPKWLLFLWPYQGYTELLPCALTYSQATHAIMLSNHEQPPTAVSRRYILNHPWTWQPAVGLFTIFTRDKLQGESSDTASMESSHGLPGRGRGRGRRGQQRGNTAPGAWQLCHAGPLRFWKSRSNG</sequence>
<dbReference type="InParanoid" id="C0NLZ6"/>
<keyword evidence="3" id="KW-1185">Reference proteome</keyword>
<protein>
    <submittedName>
        <fullName evidence="2">Uncharacterized protein</fullName>
    </submittedName>
</protein>
<dbReference type="HOGENOM" id="CLU_1969912_0_0_1"/>
<feature type="region of interest" description="Disordered" evidence="1">
    <location>
        <begin position="75"/>
        <end position="110"/>
    </location>
</feature>